<evidence type="ECO:0000313" key="2">
    <source>
        <dbReference type="Proteomes" id="UP001189429"/>
    </source>
</evidence>
<keyword evidence="2" id="KW-1185">Reference proteome</keyword>
<evidence type="ECO:0000313" key="1">
    <source>
        <dbReference type="EMBL" id="CAK0834196.1"/>
    </source>
</evidence>
<comment type="caution">
    <text evidence="1">The sequence shown here is derived from an EMBL/GenBank/DDBJ whole genome shotgun (WGS) entry which is preliminary data.</text>
</comment>
<sequence>MQALQDYTRHAARQVKGLLDRNNLPTDLQLHRYMKELTKAISGLTAGAPEGLRREVARPFEGLWDFHANAALPAVQLRVEHLVHVLGRLEALLLAGSEVMSEVAVREINQDVRHLISKTPLKQPAQRPAAR</sequence>
<reference evidence="1" key="1">
    <citation type="submission" date="2023-10" db="EMBL/GenBank/DDBJ databases">
        <authorList>
            <person name="Chen Y."/>
            <person name="Shah S."/>
            <person name="Dougan E. K."/>
            <person name="Thang M."/>
            <person name="Chan C."/>
        </authorList>
    </citation>
    <scope>NUCLEOTIDE SEQUENCE [LARGE SCALE GENOMIC DNA]</scope>
</reference>
<proteinExistence type="predicted"/>
<dbReference type="Proteomes" id="UP001189429">
    <property type="component" value="Unassembled WGS sequence"/>
</dbReference>
<name>A0ABN9SQJ0_9DINO</name>
<organism evidence="1 2">
    <name type="scientific">Prorocentrum cordatum</name>
    <dbReference type="NCBI Taxonomy" id="2364126"/>
    <lineage>
        <taxon>Eukaryota</taxon>
        <taxon>Sar</taxon>
        <taxon>Alveolata</taxon>
        <taxon>Dinophyceae</taxon>
        <taxon>Prorocentrales</taxon>
        <taxon>Prorocentraceae</taxon>
        <taxon>Prorocentrum</taxon>
    </lineage>
</organism>
<protein>
    <submittedName>
        <fullName evidence="1">Uncharacterized protein</fullName>
    </submittedName>
</protein>
<accession>A0ABN9SQJ0</accession>
<dbReference type="EMBL" id="CAUYUJ010012558">
    <property type="protein sequence ID" value="CAK0834196.1"/>
    <property type="molecule type" value="Genomic_DNA"/>
</dbReference>
<gene>
    <name evidence="1" type="ORF">PCOR1329_LOCUS31675</name>
</gene>